<dbReference type="Pfam" id="PF14430">
    <property type="entry name" value="Imm1"/>
    <property type="match status" value="1"/>
</dbReference>
<protein>
    <submittedName>
        <fullName evidence="1">Uncharacterized protein</fullName>
    </submittedName>
</protein>
<proteinExistence type="predicted"/>
<sequence>MSRVPLKTWAPSRWSRYSARSTRAWEARSSRHVLSVRPLVGPHDLPDHIVKIDMDGRAGIGAILFAGPRDMLPSDTPDLAGLGPDGGVWVTRATNTPAPDNAPPLYIDKATLTQFPRSAALPLTVWRRALHELATTGLRPPSLQWQTSEYY</sequence>
<name>A0A841CYG1_9PSEU</name>
<evidence type="ECO:0000313" key="1">
    <source>
        <dbReference type="EMBL" id="MBB5960366.1"/>
    </source>
</evidence>
<gene>
    <name evidence="1" type="ORF">FHS29_006989</name>
</gene>
<accession>A0A841CYG1</accession>
<keyword evidence="2" id="KW-1185">Reference proteome</keyword>
<dbReference type="Proteomes" id="UP000547510">
    <property type="component" value="Unassembled WGS sequence"/>
</dbReference>
<dbReference type="EMBL" id="JACHJN010000015">
    <property type="protein sequence ID" value="MBB5960366.1"/>
    <property type="molecule type" value="Genomic_DNA"/>
</dbReference>
<reference evidence="1 2" key="1">
    <citation type="submission" date="2020-08" db="EMBL/GenBank/DDBJ databases">
        <title>Genomic Encyclopedia of Type Strains, Phase III (KMG-III): the genomes of soil and plant-associated and newly described type strains.</title>
        <authorList>
            <person name="Whitman W."/>
        </authorList>
    </citation>
    <scope>NUCLEOTIDE SEQUENCE [LARGE SCALE GENOMIC DNA]</scope>
    <source>
        <strain evidence="1 2">CECT 8640</strain>
    </source>
</reference>
<evidence type="ECO:0000313" key="2">
    <source>
        <dbReference type="Proteomes" id="UP000547510"/>
    </source>
</evidence>
<comment type="caution">
    <text evidence="1">The sequence shown here is derived from an EMBL/GenBank/DDBJ whole genome shotgun (WGS) entry which is preliminary data.</text>
</comment>
<organism evidence="1 2">
    <name type="scientific">Saccharothrix tamanrassetensis</name>
    <dbReference type="NCBI Taxonomy" id="1051531"/>
    <lineage>
        <taxon>Bacteria</taxon>
        <taxon>Bacillati</taxon>
        <taxon>Actinomycetota</taxon>
        <taxon>Actinomycetes</taxon>
        <taxon>Pseudonocardiales</taxon>
        <taxon>Pseudonocardiaceae</taxon>
        <taxon>Saccharothrix</taxon>
    </lineage>
</organism>
<dbReference type="AlphaFoldDB" id="A0A841CYG1"/>
<dbReference type="InterPro" id="IPR025680">
    <property type="entry name" value="DddI"/>
</dbReference>